<dbReference type="EMBL" id="VSSQ01000155">
    <property type="protein sequence ID" value="MPL81848.1"/>
    <property type="molecule type" value="Genomic_DNA"/>
</dbReference>
<feature type="domain" description="NAD-dependent epimerase/dehydratase" evidence="1">
    <location>
        <begin position="3"/>
        <end position="219"/>
    </location>
</feature>
<name>A0A644US05_9ZZZZ</name>
<sequence length="310" mass="34869">MKILITGIQGFVGSNIVESMRENHTIYGLDIINTTMSGVVHIYSWNNLSLLPDVDVVIHLAGKAHDLKNKLLSDEYFDINTGLTQKIYDWFLKSSATKFIFFSSVKAAADKVEGKMLTEDVDPKPVGPYGESKRSAEIYILNQPLDANVKRAYILRPSMIHGKGNKGNLNLLLSVVKWGFPWPLGAFENKRSFTSIDNLIFIINNLIEKDVECGIYNIADDEAISTNELIAVIADGLSKRIRIIKINQAILRFFATIGSFFHLPFNLERLKKLTESYIVSNQKIKKALNIEKMPVNTVEGLSKTIRSFVK</sequence>
<dbReference type="Gene3D" id="3.40.50.720">
    <property type="entry name" value="NAD(P)-binding Rossmann-like Domain"/>
    <property type="match status" value="1"/>
</dbReference>
<dbReference type="SUPFAM" id="SSF51735">
    <property type="entry name" value="NAD(P)-binding Rossmann-fold domains"/>
    <property type="match status" value="1"/>
</dbReference>
<gene>
    <name evidence="2" type="primary">gnu_4</name>
    <name evidence="2" type="ORF">SDC9_27779</name>
</gene>
<dbReference type="EC" id="5.1.3.26" evidence="2"/>
<keyword evidence="2" id="KW-0413">Isomerase</keyword>
<evidence type="ECO:0000313" key="2">
    <source>
        <dbReference type="EMBL" id="MPL81848.1"/>
    </source>
</evidence>
<evidence type="ECO:0000259" key="1">
    <source>
        <dbReference type="Pfam" id="PF01370"/>
    </source>
</evidence>
<protein>
    <submittedName>
        <fullName evidence="2">N-acetyl-alpha-D-glucosaminyl-diphospho-ditrans, octacis-undecaprenol 4-epimerase</fullName>
        <ecNumber evidence="2">5.1.3.26</ecNumber>
    </submittedName>
</protein>
<dbReference type="PANTHER" id="PTHR43245">
    <property type="entry name" value="BIFUNCTIONAL POLYMYXIN RESISTANCE PROTEIN ARNA"/>
    <property type="match status" value="1"/>
</dbReference>
<accession>A0A644US05</accession>
<comment type="caution">
    <text evidence="2">The sequence shown here is derived from an EMBL/GenBank/DDBJ whole genome shotgun (WGS) entry which is preliminary data.</text>
</comment>
<dbReference type="Pfam" id="PF01370">
    <property type="entry name" value="Epimerase"/>
    <property type="match status" value="1"/>
</dbReference>
<dbReference type="InterPro" id="IPR001509">
    <property type="entry name" value="Epimerase_deHydtase"/>
</dbReference>
<proteinExistence type="predicted"/>
<dbReference type="InterPro" id="IPR050177">
    <property type="entry name" value="Lipid_A_modif_metabolic_enz"/>
</dbReference>
<dbReference type="AlphaFoldDB" id="A0A644US05"/>
<reference evidence="2" key="1">
    <citation type="submission" date="2019-08" db="EMBL/GenBank/DDBJ databases">
        <authorList>
            <person name="Kucharzyk K."/>
            <person name="Murdoch R.W."/>
            <person name="Higgins S."/>
            <person name="Loffler F."/>
        </authorList>
    </citation>
    <scope>NUCLEOTIDE SEQUENCE</scope>
</reference>
<organism evidence="2">
    <name type="scientific">bioreactor metagenome</name>
    <dbReference type="NCBI Taxonomy" id="1076179"/>
    <lineage>
        <taxon>unclassified sequences</taxon>
        <taxon>metagenomes</taxon>
        <taxon>ecological metagenomes</taxon>
    </lineage>
</organism>
<dbReference type="InterPro" id="IPR036291">
    <property type="entry name" value="NAD(P)-bd_dom_sf"/>
</dbReference>
<dbReference type="GO" id="GO:0016853">
    <property type="term" value="F:isomerase activity"/>
    <property type="evidence" value="ECO:0007669"/>
    <property type="project" value="UniProtKB-KW"/>
</dbReference>
<dbReference type="PANTHER" id="PTHR43245:SF58">
    <property type="entry name" value="BLL5923 PROTEIN"/>
    <property type="match status" value="1"/>
</dbReference>